<dbReference type="HOGENOM" id="CLU_026593_0_0_1"/>
<dbReference type="OrthoDB" id="2404451at2759"/>
<dbReference type="EMBL" id="KL198067">
    <property type="protein sequence ID" value="KDQ10440.1"/>
    <property type="molecule type" value="Genomic_DNA"/>
</dbReference>
<dbReference type="AlphaFoldDB" id="A0A067M6W8"/>
<dbReference type="Proteomes" id="UP000027195">
    <property type="component" value="Unassembled WGS sequence"/>
</dbReference>
<dbReference type="PANTHER" id="PTHR46579:SF1">
    <property type="entry name" value="F5_8 TYPE C DOMAIN-CONTAINING PROTEIN"/>
    <property type="match status" value="1"/>
</dbReference>
<dbReference type="PANTHER" id="PTHR46579">
    <property type="entry name" value="F5/8 TYPE C DOMAIN-CONTAINING PROTEIN-RELATED"/>
    <property type="match status" value="1"/>
</dbReference>
<feature type="non-terminal residue" evidence="1">
    <location>
        <position position="1"/>
    </location>
</feature>
<organism evidence="1 2">
    <name type="scientific">Botryobasidium botryosum (strain FD-172 SS1)</name>
    <dbReference type="NCBI Taxonomy" id="930990"/>
    <lineage>
        <taxon>Eukaryota</taxon>
        <taxon>Fungi</taxon>
        <taxon>Dikarya</taxon>
        <taxon>Basidiomycota</taxon>
        <taxon>Agaricomycotina</taxon>
        <taxon>Agaricomycetes</taxon>
        <taxon>Cantharellales</taxon>
        <taxon>Botryobasidiaceae</taxon>
        <taxon>Botryobasidium</taxon>
    </lineage>
</organism>
<sequence>LMKMKGHNGLCPCRMCNIIGIRIQTAGSKNNCHYIPLHRNELNSSYSATDLPSRTHAQFMSDADHVDNAPNPAEADRRAKMCGIKGVPILAALSSLEFPFSFPYDFMHLVWENVVKSLILLWTGEFKPLKPDSNQPYRIGKSVWDAIGRATAEAGSTVPSAFGCRVPNISERRSEFSAEAYSNWTTFLAPVLLREFLNEEYYAHFVKLVSLLTVSTRDELSRNDITLLRSGFSSCV</sequence>
<reference evidence="2" key="1">
    <citation type="journal article" date="2014" name="Proc. Natl. Acad. Sci. U.S.A.">
        <title>Extensive sampling of basidiomycete genomes demonstrates inadequacy of the white-rot/brown-rot paradigm for wood decay fungi.</title>
        <authorList>
            <person name="Riley R."/>
            <person name="Salamov A.A."/>
            <person name="Brown D.W."/>
            <person name="Nagy L.G."/>
            <person name="Floudas D."/>
            <person name="Held B.W."/>
            <person name="Levasseur A."/>
            <person name="Lombard V."/>
            <person name="Morin E."/>
            <person name="Otillar R."/>
            <person name="Lindquist E.A."/>
            <person name="Sun H."/>
            <person name="LaButti K.M."/>
            <person name="Schmutz J."/>
            <person name="Jabbour D."/>
            <person name="Luo H."/>
            <person name="Baker S.E."/>
            <person name="Pisabarro A.G."/>
            <person name="Walton J.D."/>
            <person name="Blanchette R.A."/>
            <person name="Henrissat B."/>
            <person name="Martin F."/>
            <person name="Cullen D."/>
            <person name="Hibbett D.S."/>
            <person name="Grigoriev I.V."/>
        </authorList>
    </citation>
    <scope>NUCLEOTIDE SEQUENCE [LARGE SCALE GENOMIC DNA]</scope>
    <source>
        <strain evidence="2">FD-172 SS1</strain>
    </source>
</reference>
<gene>
    <name evidence="1" type="ORF">BOTBODRAFT_80293</name>
</gene>
<dbReference type="STRING" id="930990.A0A067M6W8"/>
<feature type="non-terminal residue" evidence="1">
    <location>
        <position position="236"/>
    </location>
</feature>
<name>A0A067M6W8_BOTB1</name>
<evidence type="ECO:0000313" key="2">
    <source>
        <dbReference type="Proteomes" id="UP000027195"/>
    </source>
</evidence>
<keyword evidence="2" id="KW-1185">Reference proteome</keyword>
<dbReference type="InParanoid" id="A0A067M6W8"/>
<evidence type="ECO:0000313" key="1">
    <source>
        <dbReference type="EMBL" id="KDQ10440.1"/>
    </source>
</evidence>
<protein>
    <submittedName>
        <fullName evidence="1">Uncharacterized protein</fullName>
    </submittedName>
</protein>
<accession>A0A067M6W8</accession>
<proteinExistence type="predicted"/>